<accession>A0A8D8AA21</accession>
<keyword evidence="4 6" id="KW-0472">Membrane</keyword>
<dbReference type="Pfam" id="PF14724">
    <property type="entry name" value="mit_SMPDase"/>
    <property type="match status" value="3"/>
</dbReference>
<evidence type="ECO:0000256" key="1">
    <source>
        <dbReference type="ARBA" id="ARBA00004167"/>
    </source>
</evidence>
<dbReference type="GO" id="GO:0046513">
    <property type="term" value="P:ceramide biosynthetic process"/>
    <property type="evidence" value="ECO:0007669"/>
    <property type="project" value="TreeGrafter"/>
</dbReference>
<dbReference type="GO" id="GO:0006685">
    <property type="term" value="P:sphingomyelin catabolic process"/>
    <property type="evidence" value="ECO:0007669"/>
    <property type="project" value="TreeGrafter"/>
</dbReference>
<reference evidence="7" key="1">
    <citation type="submission" date="2021-05" db="EMBL/GenBank/DDBJ databases">
        <authorList>
            <person name="Alioto T."/>
            <person name="Alioto T."/>
            <person name="Gomez Garrido J."/>
        </authorList>
    </citation>
    <scope>NUCLEOTIDE SEQUENCE</scope>
</reference>
<comment type="subcellular location">
    <subcellularLocation>
        <location evidence="1">Membrane</location>
        <topology evidence="1">Single-pass membrane protein</topology>
    </subcellularLocation>
</comment>
<dbReference type="GO" id="GO:0016020">
    <property type="term" value="C:membrane"/>
    <property type="evidence" value="ECO:0007669"/>
    <property type="project" value="UniProtKB-SubCell"/>
</dbReference>
<keyword evidence="3 6" id="KW-1133">Transmembrane helix</keyword>
<protein>
    <submittedName>
        <fullName evidence="7">Sphingomyelin phosphodiesterase 4</fullName>
    </submittedName>
</protein>
<evidence type="ECO:0000313" key="7">
    <source>
        <dbReference type="EMBL" id="CAG6453107.1"/>
    </source>
</evidence>
<feature type="compositionally biased region" description="Polar residues" evidence="5">
    <location>
        <begin position="467"/>
        <end position="485"/>
    </location>
</feature>
<dbReference type="InterPro" id="IPR024129">
    <property type="entry name" value="Sphingomy_SMPD4"/>
</dbReference>
<feature type="region of interest" description="Disordered" evidence="5">
    <location>
        <begin position="467"/>
        <end position="509"/>
    </location>
</feature>
<feature type="compositionally biased region" description="Polar residues" evidence="5">
    <location>
        <begin position="492"/>
        <end position="509"/>
    </location>
</feature>
<dbReference type="GO" id="GO:0046475">
    <property type="term" value="P:glycerophospholipid catabolic process"/>
    <property type="evidence" value="ECO:0007669"/>
    <property type="project" value="TreeGrafter"/>
</dbReference>
<dbReference type="EMBL" id="HBUE01022198">
    <property type="protein sequence ID" value="CAG6453107.1"/>
    <property type="molecule type" value="Transcribed_RNA"/>
</dbReference>
<sequence length="817" mass="92677">MDSAASRILEILNQPPMMRCPELGLLIDRASLRELQDIYPVLVNSIFGVNTGGGTGWGFRLMTRDTHPHDFDVLYNFFIPIGGPMFRLCYRLLSDSLKYELPVGMLPPKMQQMLESGRYSAFYSDIINIDPFRRQIVSLSLNAFDYFLFHFALHGTVPLQRLYPGAVPLGNEKAKTLYLILTAEYLCTFLPSHPDSVVLPQMVSGTIKVSSPAAIPVMQPTKSPKYLNLSAIHHHAPVTASASASLQRSPNSSSTIESSRTHCWRSESVLYIFVDCWLRIDVDDARELPSNEFIRCVRILVKQLHAFGNSAELDDSPMALLRQSAQPLMNVRMYGFLKSLISRWPLDSSFSDVLELWLSYIQPWRYTFNRDLSANFEMPINQRHENFIAENLIVYTQIFVQLIPRFERIDLSTLRNVMMLFRLLKVFSQGNLIDFLNQNEVIMSSNNNVALNNSTFNASAGHANLSGASNRSVHNNSTGGLNRSSGGAEWKSFNSSGRPGTPGNRSTGEPTDDSYVFLFGEHFTMLIEELLRKIYVSMLVAKENLRQMQQEKQNRYQGILKYVHMVIGYFDHDPVYSAMLQDRQKIPEILEVALQSLARMFQIPLTEEFFQGEAMQVDVTAFPEPSLNFTSHTNAADSTLSSQHSSTLSPQTMRQRQRQLRYTGDPALLPIQSTEFTFLVRFLHQCSAKLNFMFSAEMSELYHRPDLCGKLSRQILAPPMVTQTFDKSLGYCTLKRDQLGPRICLRALASYKSAFVIVASFLAGYLMFNAPSYGFMLLVTVTFLYLFARALVCDSQQQQGLARQQREDSRAAMNVTY</sequence>
<organism evidence="7">
    <name type="scientific">Culex pipiens</name>
    <name type="common">House mosquito</name>
    <dbReference type="NCBI Taxonomy" id="7175"/>
    <lineage>
        <taxon>Eukaryota</taxon>
        <taxon>Metazoa</taxon>
        <taxon>Ecdysozoa</taxon>
        <taxon>Arthropoda</taxon>
        <taxon>Hexapoda</taxon>
        <taxon>Insecta</taxon>
        <taxon>Pterygota</taxon>
        <taxon>Neoptera</taxon>
        <taxon>Endopterygota</taxon>
        <taxon>Diptera</taxon>
        <taxon>Nematocera</taxon>
        <taxon>Culicoidea</taxon>
        <taxon>Culicidae</taxon>
        <taxon>Culicinae</taxon>
        <taxon>Culicini</taxon>
        <taxon>Culex</taxon>
        <taxon>Culex</taxon>
    </lineage>
</organism>
<feature type="transmembrane region" description="Helical" evidence="6">
    <location>
        <begin position="773"/>
        <end position="792"/>
    </location>
</feature>
<proteinExistence type="predicted"/>
<name>A0A8D8AA21_CULPI</name>
<dbReference type="AlphaFoldDB" id="A0A8D8AA21"/>
<keyword evidence="2 6" id="KW-0812">Transmembrane</keyword>
<dbReference type="GO" id="GO:0050290">
    <property type="term" value="F:sphingomyelin phosphodiesterase D activity"/>
    <property type="evidence" value="ECO:0007669"/>
    <property type="project" value="InterPro"/>
</dbReference>
<evidence type="ECO:0000256" key="3">
    <source>
        <dbReference type="ARBA" id="ARBA00022989"/>
    </source>
</evidence>
<dbReference type="PANTHER" id="PTHR12988:SF6">
    <property type="entry name" value="SPHINGOMYELIN PHOSPHODIESTERASE 4"/>
    <property type="match status" value="1"/>
</dbReference>
<dbReference type="PANTHER" id="PTHR12988">
    <property type="entry name" value="SPHINGOMYELIN PHOSPHODIESTERASE 4"/>
    <property type="match status" value="1"/>
</dbReference>
<evidence type="ECO:0000256" key="6">
    <source>
        <dbReference type="SAM" id="Phobius"/>
    </source>
</evidence>
<evidence type="ECO:0000256" key="4">
    <source>
        <dbReference type="ARBA" id="ARBA00023136"/>
    </source>
</evidence>
<evidence type="ECO:0000256" key="5">
    <source>
        <dbReference type="SAM" id="MobiDB-lite"/>
    </source>
</evidence>
<evidence type="ECO:0000256" key="2">
    <source>
        <dbReference type="ARBA" id="ARBA00022692"/>
    </source>
</evidence>